<comment type="caution">
    <text evidence="2">The sequence shown here is derived from an EMBL/GenBank/DDBJ whole genome shotgun (WGS) entry which is preliminary data.</text>
</comment>
<dbReference type="Proteomes" id="UP000289738">
    <property type="component" value="Chromosome B08"/>
</dbReference>
<evidence type="ECO:0000256" key="1">
    <source>
        <dbReference type="SAM" id="Phobius"/>
    </source>
</evidence>
<keyword evidence="3" id="KW-1185">Reference proteome</keyword>
<proteinExistence type="predicted"/>
<organism evidence="2 3">
    <name type="scientific">Arachis hypogaea</name>
    <name type="common">Peanut</name>
    <dbReference type="NCBI Taxonomy" id="3818"/>
    <lineage>
        <taxon>Eukaryota</taxon>
        <taxon>Viridiplantae</taxon>
        <taxon>Streptophyta</taxon>
        <taxon>Embryophyta</taxon>
        <taxon>Tracheophyta</taxon>
        <taxon>Spermatophyta</taxon>
        <taxon>Magnoliopsida</taxon>
        <taxon>eudicotyledons</taxon>
        <taxon>Gunneridae</taxon>
        <taxon>Pentapetalae</taxon>
        <taxon>rosids</taxon>
        <taxon>fabids</taxon>
        <taxon>Fabales</taxon>
        <taxon>Fabaceae</taxon>
        <taxon>Papilionoideae</taxon>
        <taxon>50 kb inversion clade</taxon>
        <taxon>dalbergioids sensu lato</taxon>
        <taxon>Dalbergieae</taxon>
        <taxon>Pterocarpus clade</taxon>
        <taxon>Arachis</taxon>
    </lineage>
</organism>
<keyword evidence="1" id="KW-0472">Membrane</keyword>
<evidence type="ECO:0000313" key="2">
    <source>
        <dbReference type="EMBL" id="RYQ96035.1"/>
    </source>
</evidence>
<feature type="transmembrane region" description="Helical" evidence="1">
    <location>
        <begin position="139"/>
        <end position="159"/>
    </location>
</feature>
<protein>
    <recommendedName>
        <fullName evidence="4">Zinc finger GRF-type domain-containing protein</fullName>
    </recommendedName>
</protein>
<evidence type="ECO:0000313" key="3">
    <source>
        <dbReference type="Proteomes" id="UP000289738"/>
    </source>
</evidence>
<dbReference type="EMBL" id="SDMP01000018">
    <property type="protein sequence ID" value="RYQ96035.1"/>
    <property type="molecule type" value="Genomic_DNA"/>
</dbReference>
<accession>A0A444Y279</accession>
<keyword evidence="1" id="KW-1133">Transmembrane helix</keyword>
<evidence type="ECO:0008006" key="4">
    <source>
        <dbReference type="Google" id="ProtNLM"/>
    </source>
</evidence>
<dbReference type="AlphaFoldDB" id="A0A444Y279"/>
<sequence length="163" mass="19365">MEMAYMSVNIDDVEVNTLLSSTLAIRKWTGIDLSRFRNQKLHRFWLCTEIEWFERTVKNPDRLFFHCPYFKTEKWHCNFFAWLDDYVFSCGEDANKVVSNRLEGHSYVVDNKVNELEERLIRLEDQLEKCRLKMGENRCIKYGFNLLAFLGGVVIASLFRASM</sequence>
<reference evidence="2 3" key="1">
    <citation type="submission" date="2019-01" db="EMBL/GenBank/DDBJ databases">
        <title>Sequencing of cultivated peanut Arachis hypogaea provides insights into genome evolution and oil improvement.</title>
        <authorList>
            <person name="Chen X."/>
        </authorList>
    </citation>
    <scope>NUCLEOTIDE SEQUENCE [LARGE SCALE GENOMIC DNA]</scope>
    <source>
        <strain evidence="3">cv. Fuhuasheng</strain>
        <tissue evidence="2">Leaves</tissue>
    </source>
</reference>
<gene>
    <name evidence="2" type="ORF">Ahy_B08g091502</name>
</gene>
<name>A0A444Y279_ARAHY</name>
<keyword evidence="1" id="KW-0812">Transmembrane</keyword>